<evidence type="ECO:0000313" key="2">
    <source>
        <dbReference type="EMBL" id="PKH47741.1"/>
    </source>
</evidence>
<keyword evidence="1" id="KW-0812">Transmembrane</keyword>
<dbReference type="EMBL" id="PHFD01000086">
    <property type="protein sequence ID" value="PKH47741.1"/>
    <property type="molecule type" value="Genomic_DNA"/>
</dbReference>
<dbReference type="Proteomes" id="UP000233649">
    <property type="component" value="Unassembled WGS sequence"/>
</dbReference>
<sequence>MAILGKRDSTVTTRTLIIDTRSGWDIENIESEIIGQSWKRYLYDGKWLPVVIRDYANDGSPIYKPPILPVGMATPPEKLYRALIAWPPVVKRFCKSMSDIWGTLKKGALIGFLAAILVALILVWGSMTGG</sequence>
<dbReference type="AlphaFoldDB" id="A0A2J1E018"/>
<gene>
    <name evidence="2" type="ORF">CVH13_00269</name>
</gene>
<organism evidence="2 3">
    <name type="scientific">Dehalococcoides mccartyi</name>
    <dbReference type="NCBI Taxonomy" id="61435"/>
    <lineage>
        <taxon>Bacteria</taxon>
        <taxon>Bacillati</taxon>
        <taxon>Chloroflexota</taxon>
        <taxon>Dehalococcoidia</taxon>
        <taxon>Dehalococcoidales</taxon>
        <taxon>Dehalococcoidaceae</taxon>
        <taxon>Dehalococcoides</taxon>
    </lineage>
</organism>
<feature type="transmembrane region" description="Helical" evidence="1">
    <location>
        <begin position="107"/>
        <end position="127"/>
    </location>
</feature>
<evidence type="ECO:0000313" key="3">
    <source>
        <dbReference type="Proteomes" id="UP000233649"/>
    </source>
</evidence>
<keyword evidence="1" id="KW-0472">Membrane</keyword>
<comment type="caution">
    <text evidence="2">The sequence shown here is derived from an EMBL/GenBank/DDBJ whole genome shotgun (WGS) entry which is preliminary data.</text>
</comment>
<evidence type="ECO:0000256" key="1">
    <source>
        <dbReference type="SAM" id="Phobius"/>
    </source>
</evidence>
<keyword evidence="1" id="KW-1133">Transmembrane helix</keyword>
<proteinExistence type="predicted"/>
<protein>
    <submittedName>
        <fullName evidence="2">Uncharacterized protein</fullName>
    </submittedName>
</protein>
<reference evidence="2 3" key="1">
    <citation type="journal article" date="2017" name="FEMS Microbiol. Ecol.">
        <title>Reconstructed genomes of novel Dehalococcoides mccartyi strains from 1,2,3,4-tetrachlorodibenzo-p-dioxin-dechlorinating enrichment cultures reveal divergent reductive dehalogenase gene profiles.</title>
        <authorList>
            <person name="Dam H.T."/>
            <person name="Vollmers J."/>
            <person name="Kaster A.K."/>
            <person name="Haggblom M.M."/>
        </authorList>
    </citation>
    <scope>NUCLEOTIDE SEQUENCE [LARGE SCALE GENOMIC DNA]</scope>
    <source>
        <strain evidence="2 3">H1-3-2.001</strain>
    </source>
</reference>
<dbReference type="RefSeq" id="WP_077974908.1">
    <property type="nucleotide sequence ID" value="NZ_CP019865.1"/>
</dbReference>
<accession>A0A2J1E018</accession>
<name>A0A2J1E018_9CHLR</name>